<dbReference type="InterPro" id="IPR013083">
    <property type="entry name" value="Znf_RING/FYVE/PHD"/>
</dbReference>
<evidence type="ECO:0000256" key="3">
    <source>
        <dbReference type="ARBA" id="ARBA00022833"/>
    </source>
</evidence>
<feature type="region of interest" description="Disordered" evidence="5">
    <location>
        <begin position="659"/>
        <end position="680"/>
    </location>
</feature>
<keyword evidence="3" id="KW-0862">Zinc</keyword>
<dbReference type="Proteomes" id="UP000887575">
    <property type="component" value="Unassembled WGS sequence"/>
</dbReference>
<dbReference type="GO" id="GO:0005634">
    <property type="term" value="C:nucleus"/>
    <property type="evidence" value="ECO:0007669"/>
    <property type="project" value="TreeGrafter"/>
</dbReference>
<evidence type="ECO:0008006" key="10">
    <source>
        <dbReference type="Google" id="ProtNLM"/>
    </source>
</evidence>
<dbReference type="Gene3D" id="3.30.40.10">
    <property type="entry name" value="Zinc/RING finger domain, C3HC4 (zinc finger)"/>
    <property type="match status" value="2"/>
</dbReference>
<dbReference type="GO" id="GO:0008270">
    <property type="term" value="F:zinc ion binding"/>
    <property type="evidence" value="ECO:0007669"/>
    <property type="project" value="UniProtKB-KW"/>
</dbReference>
<proteinExistence type="predicted"/>
<feature type="compositionally biased region" description="Low complexity" evidence="5">
    <location>
        <begin position="669"/>
        <end position="680"/>
    </location>
</feature>
<feature type="region of interest" description="Disordered" evidence="5">
    <location>
        <begin position="696"/>
        <end position="751"/>
    </location>
</feature>
<dbReference type="InterPro" id="IPR019787">
    <property type="entry name" value="Znf_PHD-finger"/>
</dbReference>
<feature type="compositionally biased region" description="Low complexity" evidence="5">
    <location>
        <begin position="702"/>
        <end position="734"/>
    </location>
</feature>
<dbReference type="InterPro" id="IPR001965">
    <property type="entry name" value="Znf_PHD"/>
</dbReference>
<dbReference type="CDD" id="cd20901">
    <property type="entry name" value="CC_AF10"/>
    <property type="match status" value="1"/>
</dbReference>
<dbReference type="PROSITE" id="PS50016">
    <property type="entry name" value="ZF_PHD_2"/>
    <property type="match status" value="1"/>
</dbReference>
<protein>
    <recommendedName>
        <fullName evidence="10">Protein AF-10</fullName>
    </recommendedName>
</protein>
<dbReference type="GO" id="GO:0006357">
    <property type="term" value="P:regulation of transcription by RNA polymerase II"/>
    <property type="evidence" value="ECO:0007669"/>
    <property type="project" value="TreeGrafter"/>
</dbReference>
<dbReference type="Pfam" id="PF13832">
    <property type="entry name" value="zf-HC5HC2H_2"/>
    <property type="match status" value="1"/>
</dbReference>
<evidence type="ECO:0000256" key="1">
    <source>
        <dbReference type="ARBA" id="ARBA00022723"/>
    </source>
</evidence>
<evidence type="ECO:0000259" key="6">
    <source>
        <dbReference type="PROSITE" id="PS50016"/>
    </source>
</evidence>
<feature type="compositionally biased region" description="Basic and acidic residues" evidence="5">
    <location>
        <begin position="449"/>
        <end position="460"/>
    </location>
</feature>
<dbReference type="InterPro" id="IPR011011">
    <property type="entry name" value="Znf_FYVE_PHD"/>
</dbReference>
<dbReference type="AlphaFoldDB" id="A0AAF3E9E2"/>
<dbReference type="PROSITE" id="PS51805">
    <property type="entry name" value="EPHD"/>
    <property type="match status" value="1"/>
</dbReference>
<feature type="region of interest" description="Disordered" evidence="5">
    <location>
        <begin position="428"/>
        <end position="473"/>
    </location>
</feature>
<feature type="region of interest" description="Disordered" evidence="5">
    <location>
        <begin position="765"/>
        <end position="788"/>
    </location>
</feature>
<dbReference type="PANTHER" id="PTHR13793">
    <property type="entry name" value="PHD FINGER PROTEINS"/>
    <property type="match status" value="1"/>
</dbReference>
<dbReference type="InterPro" id="IPR049773">
    <property type="entry name" value="AF10-like_CC"/>
</dbReference>
<dbReference type="GO" id="GO:0031491">
    <property type="term" value="F:nucleosome binding"/>
    <property type="evidence" value="ECO:0007669"/>
    <property type="project" value="TreeGrafter"/>
</dbReference>
<feature type="region of interest" description="Disordered" evidence="5">
    <location>
        <begin position="275"/>
        <end position="308"/>
    </location>
</feature>
<dbReference type="SMART" id="SM00249">
    <property type="entry name" value="PHD"/>
    <property type="match status" value="2"/>
</dbReference>
<keyword evidence="1" id="KW-0479">Metal-binding</keyword>
<sequence>MILSFLMKLDVLFFENITAPSGSRIVLSASLAGGGAVRGDERPRNLSQPFHHGSVKMKEMLGGCCVCADENGWAGNPLVYCDGPGCEVAVHQGCYGIIEVPDGEWLCARCAAGSSTQLNGVNGHSEVEEMRRNGRLPTRCELCPFGYGALKRTENGGWAHVICALYIPEVRFGDVHSMDPIMLSDVPHERFEKSCYLCEEEGHYKLAGIGACMQCNKIGCKRGFHVTCAQQRGLLCEEGGQSKNVKYCGYCENHLKKAASDPFIKIVPAVRLRPSAHPVPAHPTPPISDPGVPPNSLNSNQLGPSPPQVAHVTMLVEPLPRPPDPHLHPSLVSLPNGSADESHLLNNFSPPLTVSSQSSIAHDVTPPLGMLRTENHLLQVGGQTMSGNPLSTHLPNNLNALVSVAVGHSAELTNHNRLAALATHTNGIDPKIEPEMPTGVVLKANTAKRPREPKAEGDKPKRPRNSNRPSQRMKTLLDLVGPVVTETVSDFQRSGGAGPSTIPAMPAGAQMQHPTPLATLPNGATIQIGSAPPSATLITGPALVGMPTGPTTSRPSHQSTLPSSMEQLLERQWEQGTQFLLSQAQPFDVAQLLTCLHQLKTENVRLHEQLNGLSRRKEHLMALNTRLNMPLVPPSSMQAQPLSVYHQSQPMMAVAPMSTAMPSPHHSPHVPSSSHTFSVSEENLAQIRNLTTSGMSAMSQTPLSVLPRPSSLARPPSQTAPTASFATPSSSAHSFLPQHSTPPGSTNTNFQQRPTISMHSIVSGTSPQIVSSPAPGAPSENIVSTSSAHQAISPERLLANVGLLPSPRGLLGDPLLTQFLLQQQQQQQQQQRQSLFSHPSAAQILAQFMLPGINQANPNPAQPPSQPNK</sequence>
<dbReference type="SUPFAM" id="SSF57903">
    <property type="entry name" value="FYVE/PHD zinc finger"/>
    <property type="match status" value="1"/>
</dbReference>
<feature type="compositionally biased region" description="Pro residues" evidence="5">
    <location>
        <begin position="280"/>
        <end position="293"/>
    </location>
</feature>
<evidence type="ECO:0000256" key="5">
    <source>
        <dbReference type="SAM" id="MobiDB-lite"/>
    </source>
</evidence>
<reference evidence="9" key="1">
    <citation type="submission" date="2024-02" db="UniProtKB">
        <authorList>
            <consortium name="WormBaseParasite"/>
        </authorList>
    </citation>
    <scope>IDENTIFICATION</scope>
</reference>
<evidence type="ECO:0000256" key="2">
    <source>
        <dbReference type="ARBA" id="ARBA00022771"/>
    </source>
</evidence>
<dbReference type="InterPro" id="IPR034732">
    <property type="entry name" value="EPHD"/>
</dbReference>
<keyword evidence="2 4" id="KW-0863">Zinc-finger</keyword>
<dbReference type="WBParaSite" id="MBELARI_LOCUS10537">
    <property type="protein sequence ID" value="MBELARI_LOCUS10537"/>
    <property type="gene ID" value="MBELARI_LOCUS10537"/>
</dbReference>
<dbReference type="InterPro" id="IPR049781">
    <property type="entry name" value="AF10/AF17_PHD"/>
</dbReference>
<keyword evidence="8" id="KW-1185">Reference proteome</keyword>
<dbReference type="InterPro" id="IPR019786">
    <property type="entry name" value="Zinc_finger_PHD-type_CS"/>
</dbReference>
<feature type="domain" description="PHD-type" evidence="7">
    <location>
        <begin position="137"/>
        <end position="255"/>
    </location>
</feature>
<dbReference type="CDD" id="cd15672">
    <property type="entry name" value="ePHD_AF10_like"/>
    <property type="match status" value="1"/>
</dbReference>
<organism evidence="8 9">
    <name type="scientific">Mesorhabditis belari</name>
    <dbReference type="NCBI Taxonomy" id="2138241"/>
    <lineage>
        <taxon>Eukaryota</taxon>
        <taxon>Metazoa</taxon>
        <taxon>Ecdysozoa</taxon>
        <taxon>Nematoda</taxon>
        <taxon>Chromadorea</taxon>
        <taxon>Rhabditida</taxon>
        <taxon>Rhabditina</taxon>
        <taxon>Rhabditomorpha</taxon>
        <taxon>Rhabditoidea</taxon>
        <taxon>Rhabditidae</taxon>
        <taxon>Mesorhabditinae</taxon>
        <taxon>Mesorhabditis</taxon>
    </lineage>
</organism>
<dbReference type="Pfam" id="PF13831">
    <property type="entry name" value="PHD_2"/>
    <property type="match status" value="1"/>
</dbReference>
<name>A0AAF3E9E2_9BILA</name>
<dbReference type="PROSITE" id="PS01359">
    <property type="entry name" value="ZF_PHD_1"/>
    <property type="match status" value="1"/>
</dbReference>
<evidence type="ECO:0000259" key="7">
    <source>
        <dbReference type="PROSITE" id="PS51805"/>
    </source>
</evidence>
<feature type="domain" description="PHD-type" evidence="6">
    <location>
        <begin position="61"/>
        <end position="113"/>
    </location>
</feature>
<dbReference type="CDD" id="cd15574">
    <property type="entry name" value="PHD_AF10_AF17"/>
    <property type="match status" value="1"/>
</dbReference>
<evidence type="ECO:0000256" key="4">
    <source>
        <dbReference type="PROSITE-ProRule" id="PRU00146"/>
    </source>
</evidence>
<dbReference type="PANTHER" id="PTHR13793:SF164">
    <property type="entry name" value="ALHAMBRA, ISOFORM P"/>
    <property type="match status" value="1"/>
</dbReference>
<evidence type="ECO:0000313" key="8">
    <source>
        <dbReference type="Proteomes" id="UP000887575"/>
    </source>
</evidence>
<dbReference type="InterPro" id="IPR050701">
    <property type="entry name" value="Histone_Mod_Regulator"/>
</dbReference>
<feature type="compositionally biased region" description="Polar residues" evidence="5">
    <location>
        <begin position="737"/>
        <end position="751"/>
    </location>
</feature>
<dbReference type="GO" id="GO:0042393">
    <property type="term" value="F:histone binding"/>
    <property type="evidence" value="ECO:0007669"/>
    <property type="project" value="TreeGrafter"/>
</dbReference>
<evidence type="ECO:0000313" key="9">
    <source>
        <dbReference type="WBParaSite" id="MBELARI_LOCUS10537"/>
    </source>
</evidence>
<accession>A0AAF3E9E2</accession>